<feature type="compositionally biased region" description="Basic and acidic residues" evidence="1">
    <location>
        <begin position="442"/>
        <end position="451"/>
    </location>
</feature>
<feature type="compositionally biased region" description="Basic and acidic residues" evidence="1">
    <location>
        <begin position="294"/>
        <end position="315"/>
    </location>
</feature>
<feature type="region of interest" description="Disordered" evidence="1">
    <location>
        <begin position="283"/>
        <end position="315"/>
    </location>
</feature>
<feature type="compositionally biased region" description="Low complexity" evidence="1">
    <location>
        <begin position="108"/>
        <end position="121"/>
    </location>
</feature>
<proteinExistence type="predicted"/>
<dbReference type="GeneID" id="94424148"/>
<protein>
    <submittedName>
        <fullName evidence="2">Ap2 domain transcription factor ap2iv-3</fullName>
    </submittedName>
</protein>
<feature type="region of interest" description="Disordered" evidence="1">
    <location>
        <begin position="745"/>
        <end position="795"/>
    </location>
</feature>
<feature type="compositionally biased region" description="Basic and acidic residues" evidence="1">
    <location>
        <begin position="943"/>
        <end position="970"/>
    </location>
</feature>
<feature type="region of interest" description="Disordered" evidence="1">
    <location>
        <begin position="42"/>
        <end position="146"/>
    </location>
</feature>
<dbReference type="Gene3D" id="1.20.5.2050">
    <property type="match status" value="1"/>
</dbReference>
<keyword evidence="3" id="KW-1185">Reference proteome</keyword>
<accession>A0A2C6LEG2</accession>
<feature type="region of interest" description="Disordered" evidence="1">
    <location>
        <begin position="826"/>
        <end position="980"/>
    </location>
</feature>
<gene>
    <name evidence="2" type="ORF">CSUI_000706</name>
</gene>
<dbReference type="RefSeq" id="XP_067927085.1">
    <property type="nucleotide sequence ID" value="XM_068060937.1"/>
</dbReference>
<evidence type="ECO:0000313" key="2">
    <source>
        <dbReference type="EMBL" id="PHJ25438.1"/>
    </source>
</evidence>
<sequence length="1198" mass="127984">MSGGTQRAVPSPSLGEAKHPNEKLAAGKIEASAAAAGIGGDLLKTAPLTPAGREPLHTATRSDQQGLEMQDRPKCAEAVSCRASWPAAAQGGEMITHGGDSRSARIGSPSSPLSSSATTLPQRETKAEDASHVKEEPASYSRLSSKETECFWSEPGSVEWHSSSLETVAETLSRQFVVFKTQGSDEGKPACELATGSSVSHRALSLAAPPRSDSASTLMSDFAAARANGVSEMQTEEAAKDRLWQERAPASRAVPSQASEDAESPEAVGSRFSVCEDQLVTSAPLSSPVTTDTGHSRQEVKTAKHFPDLQRRSEGFPHFGQFGRFGSYVAQRFPAQHIQHTPACRCSLALHLAEVESRTDNPSFGKLRVPLRPGLHTCDRPEEPPGFMGSARLQNHPCPVKQATEQPPHARAPGRQTLIPPTSPCSSIEENPGCQQPATESSPRRSGEECTRGAEEVRALLVMAAREFPPFRGVYFDTRRGNLSWRCSWKVHGRKRSRSWSVMKFGMEKARAKAIAERLKHTSVTYAEKTASNSSVEPGPRSRLATEHAKTILLYPDKHHGSLGSSDTRPDVFHEKNLERASYRHDSSAQPAQAAQINWRPNPRQNSSQAGGLRGCCGPSAITSEAGETGSGAPGIGQHCPEGHLIPGQCIGNRSKSCTTETNSPGVGNSLGESQIPLDPPSCTYCLPALVAHGSPSLVAWDTSRGNPGWPISCGEPGALMVSECPTLLPHDGLPRCSNSRVNTSHRQVLRSAEDVDAEPDAGQTSRRRPSVSAAEETAANNNGSETSASTATGSTVAWDVVQEKDQTRASDTPGVTVGDRSFLRLQDPVHPSSPPGSFSKAQNKGAVEKPAEAAECPLASVQRASPGVPLPRGRCASPTKKESDSSVCARPDQPPVASTPSSCTDKNGDPCSEVIVPDSGHGCTEIHRSAPDQTRGRTGSSADRHSSKEGGTEAVLEQRDRAAVLKDEPSQPTQDGRCAAPEGVSCFSGRKPLVQLRTSPAVEVLEASPPRRHWSRTGYWDDRTDLTGSLPSSARGCASAVQEHPGWEQLRSLDDGPPDFCGDRLAILDILEDLKAASMSSLDGMVWLAVPTTFSGNGYMLNSAQRCRDFPEPSRSLPWCLRTLESLIMDLRKGDVSHLKPLRVLLRGCLSRGLPCTLSRLEQLSLLAAVLTLWGNRVSDQTEEAPSEMPLSSVKGT</sequence>
<dbReference type="AlphaFoldDB" id="A0A2C6LEG2"/>
<dbReference type="VEuPathDB" id="ToxoDB:CSUI_000706"/>
<dbReference type="EMBL" id="MIGC01000280">
    <property type="protein sequence ID" value="PHJ25438.1"/>
    <property type="molecule type" value="Genomic_DNA"/>
</dbReference>
<name>A0A2C6LEG2_9APIC</name>
<dbReference type="OrthoDB" id="331898at2759"/>
<comment type="caution">
    <text evidence="2">The sequence shown here is derived from an EMBL/GenBank/DDBJ whole genome shotgun (WGS) entry which is preliminary data.</text>
</comment>
<evidence type="ECO:0000313" key="3">
    <source>
        <dbReference type="Proteomes" id="UP000221165"/>
    </source>
</evidence>
<feature type="compositionally biased region" description="Basic and acidic residues" evidence="1">
    <location>
        <begin position="123"/>
        <end position="137"/>
    </location>
</feature>
<dbReference type="Proteomes" id="UP000221165">
    <property type="component" value="Unassembled WGS sequence"/>
</dbReference>
<feature type="compositionally biased region" description="Polar residues" evidence="1">
    <location>
        <begin position="897"/>
        <end position="906"/>
    </location>
</feature>
<evidence type="ECO:0000256" key="1">
    <source>
        <dbReference type="SAM" id="MobiDB-lite"/>
    </source>
</evidence>
<feature type="region of interest" description="Disordered" evidence="1">
    <location>
        <begin position="582"/>
        <end position="613"/>
    </location>
</feature>
<feature type="compositionally biased region" description="Polar residues" evidence="1">
    <location>
        <begin position="424"/>
        <end position="441"/>
    </location>
</feature>
<feature type="region of interest" description="Disordered" evidence="1">
    <location>
        <begin position="1"/>
        <end position="28"/>
    </location>
</feature>
<feature type="compositionally biased region" description="Low complexity" evidence="1">
    <location>
        <begin position="778"/>
        <end position="795"/>
    </location>
</feature>
<reference evidence="2 3" key="1">
    <citation type="journal article" date="2017" name="Int. J. Parasitol.">
        <title>The genome of the protozoan parasite Cystoisospora suis and a reverse vaccinology approach to identify vaccine candidates.</title>
        <authorList>
            <person name="Palmieri N."/>
            <person name="Shrestha A."/>
            <person name="Ruttkowski B."/>
            <person name="Beck T."/>
            <person name="Vogl C."/>
            <person name="Tomley F."/>
            <person name="Blake D.P."/>
            <person name="Joachim A."/>
        </authorList>
    </citation>
    <scope>NUCLEOTIDE SEQUENCE [LARGE SCALE GENOMIC DNA]</scope>
    <source>
        <strain evidence="2 3">Wien I</strain>
    </source>
</reference>
<feature type="region of interest" description="Disordered" evidence="1">
    <location>
        <begin position="229"/>
        <end position="268"/>
    </location>
</feature>
<feature type="compositionally biased region" description="Polar residues" evidence="1">
    <location>
        <begin position="283"/>
        <end position="293"/>
    </location>
</feature>
<organism evidence="2 3">
    <name type="scientific">Cystoisospora suis</name>
    <dbReference type="NCBI Taxonomy" id="483139"/>
    <lineage>
        <taxon>Eukaryota</taxon>
        <taxon>Sar</taxon>
        <taxon>Alveolata</taxon>
        <taxon>Apicomplexa</taxon>
        <taxon>Conoidasida</taxon>
        <taxon>Coccidia</taxon>
        <taxon>Eucoccidiorida</taxon>
        <taxon>Eimeriorina</taxon>
        <taxon>Sarcocystidae</taxon>
        <taxon>Cystoisospora</taxon>
    </lineage>
</organism>
<feature type="region of interest" description="Disordered" evidence="1">
    <location>
        <begin position="360"/>
        <end position="451"/>
    </location>
</feature>